<dbReference type="OrthoDB" id="5295702at2"/>
<evidence type="ECO:0000256" key="2">
    <source>
        <dbReference type="ARBA" id="ARBA00007637"/>
    </source>
</evidence>
<dbReference type="InterPro" id="IPR036291">
    <property type="entry name" value="NAD(P)-bd_dom_sf"/>
</dbReference>
<dbReference type="KEGG" id="rhy:RD110_05005"/>
<evidence type="ECO:0000313" key="4">
    <source>
        <dbReference type="EMBL" id="APW36638.1"/>
    </source>
</evidence>
<keyword evidence="5" id="KW-1185">Reference proteome</keyword>
<dbReference type="InterPro" id="IPR001509">
    <property type="entry name" value="Epimerase_deHydtase"/>
</dbReference>
<protein>
    <submittedName>
        <fullName evidence="4">NAD-dependent epimerase</fullName>
    </submittedName>
</protein>
<comment type="pathway">
    <text evidence="1">Bacterial outer membrane biogenesis; LPS O-antigen biosynthesis.</text>
</comment>
<dbReference type="SUPFAM" id="SSF51735">
    <property type="entry name" value="NAD(P)-binding Rossmann-fold domains"/>
    <property type="match status" value="1"/>
</dbReference>
<accession>A0A1P8JSD9</accession>
<gene>
    <name evidence="4" type="ORF">RD110_05005</name>
</gene>
<dbReference type="AlphaFoldDB" id="A0A1P8JSD9"/>
<organism evidence="4 5">
    <name type="scientific">Rhodoferax koreensis</name>
    <dbReference type="NCBI Taxonomy" id="1842727"/>
    <lineage>
        <taxon>Bacteria</taxon>
        <taxon>Pseudomonadati</taxon>
        <taxon>Pseudomonadota</taxon>
        <taxon>Betaproteobacteria</taxon>
        <taxon>Burkholderiales</taxon>
        <taxon>Comamonadaceae</taxon>
        <taxon>Rhodoferax</taxon>
    </lineage>
</organism>
<proteinExistence type="inferred from homology"/>
<name>A0A1P8JSD9_9BURK</name>
<feature type="domain" description="NAD-dependent epimerase/dehydratase" evidence="3">
    <location>
        <begin position="3"/>
        <end position="228"/>
    </location>
</feature>
<evidence type="ECO:0000259" key="3">
    <source>
        <dbReference type="Pfam" id="PF01370"/>
    </source>
</evidence>
<comment type="similarity">
    <text evidence="2">Belongs to the NAD(P)-dependent epimerase/dehydratase family.</text>
</comment>
<reference evidence="4 5" key="1">
    <citation type="submission" date="2017-01" db="EMBL/GenBank/DDBJ databases">
        <authorList>
            <person name="Mah S.A."/>
            <person name="Swanson W.J."/>
            <person name="Moy G.W."/>
            <person name="Vacquier V.D."/>
        </authorList>
    </citation>
    <scope>NUCLEOTIDE SEQUENCE [LARGE SCALE GENOMIC DNA]</scope>
    <source>
        <strain evidence="4 5">DCY110</strain>
    </source>
</reference>
<dbReference type="STRING" id="1842727.RD110_05005"/>
<dbReference type="PANTHER" id="PTHR43000">
    <property type="entry name" value="DTDP-D-GLUCOSE 4,6-DEHYDRATASE-RELATED"/>
    <property type="match status" value="1"/>
</dbReference>
<evidence type="ECO:0000313" key="5">
    <source>
        <dbReference type="Proteomes" id="UP000186609"/>
    </source>
</evidence>
<dbReference type="Proteomes" id="UP000186609">
    <property type="component" value="Chromosome"/>
</dbReference>
<dbReference type="EMBL" id="CP019236">
    <property type="protein sequence ID" value="APW36638.1"/>
    <property type="molecule type" value="Genomic_DNA"/>
</dbReference>
<dbReference type="Pfam" id="PF01370">
    <property type="entry name" value="Epimerase"/>
    <property type="match status" value="1"/>
</dbReference>
<evidence type="ECO:0000256" key="1">
    <source>
        <dbReference type="ARBA" id="ARBA00005125"/>
    </source>
</evidence>
<sequence length="297" mass="31820">MKVLVTGASGYLGRHVLQRLRLRGAEVAVLGRRLPEGFEDLELVQADLLATQDFAPLLKEAGASHLLHLAWYAEYGKYWASPLNLRWVDATLRLLQAFGETGGKHAFAAGTCAEYDWSYGYLREENTPLLPQGLYGTAKDAARRLATALCAAQGVSLAWGHVFYPFGPGEAPKRMLPSLIEVFRGRAPAFGVNTSAFRGMLPVPDAAEAFVHLLAEGSNGVSGRFNICSGQPASIEDVVRTLARLCDADPNPVLALASARAGDPPMLVGDNTRLLATGWRPTQTLAQGLAAQVAAQP</sequence>
<dbReference type="Gene3D" id="3.40.50.720">
    <property type="entry name" value="NAD(P)-binding Rossmann-like Domain"/>
    <property type="match status" value="1"/>
</dbReference>